<feature type="binding site" evidence="14">
    <location>
        <position position="143"/>
    </location>
    <ligand>
        <name>ATP</name>
        <dbReference type="ChEBI" id="CHEBI:30616"/>
    </ligand>
</feature>
<keyword evidence="5 13" id="KW-0963">Cytoplasm</keyword>
<evidence type="ECO:0000256" key="12">
    <source>
        <dbReference type="ARBA" id="ARBA00048366"/>
    </source>
</evidence>
<dbReference type="GO" id="GO:0008033">
    <property type="term" value="P:tRNA processing"/>
    <property type="evidence" value="ECO:0007669"/>
    <property type="project" value="UniProtKB-KW"/>
</dbReference>
<dbReference type="InterPro" id="IPR050156">
    <property type="entry name" value="TC-AMP_synthase_SUA5"/>
</dbReference>
<dbReference type="GO" id="GO:0006450">
    <property type="term" value="P:regulation of translational fidelity"/>
    <property type="evidence" value="ECO:0007669"/>
    <property type="project" value="TreeGrafter"/>
</dbReference>
<proteinExistence type="inferred from homology"/>
<evidence type="ECO:0000256" key="7">
    <source>
        <dbReference type="ARBA" id="ARBA00022694"/>
    </source>
</evidence>
<dbReference type="EMBL" id="FNZH01000005">
    <property type="protein sequence ID" value="SEJ57631.1"/>
    <property type="molecule type" value="Genomic_DNA"/>
</dbReference>
<comment type="function">
    <text evidence="13">Required for the formation of a threonylcarbamoyl group on adenosine at position 37 (t(6)A37) in tRNAs that read codons beginning with adenine.</text>
</comment>
<keyword evidence="9 13" id="KW-0547">Nucleotide-binding</keyword>
<evidence type="ECO:0000313" key="16">
    <source>
        <dbReference type="EMBL" id="SEJ57631.1"/>
    </source>
</evidence>
<evidence type="ECO:0000256" key="2">
    <source>
        <dbReference type="ARBA" id="ARBA00007663"/>
    </source>
</evidence>
<evidence type="ECO:0000256" key="13">
    <source>
        <dbReference type="PIRNR" id="PIRNR004930"/>
    </source>
</evidence>
<dbReference type="NCBIfam" id="TIGR00057">
    <property type="entry name" value="L-threonylcarbamoyladenylate synthase"/>
    <property type="match status" value="1"/>
</dbReference>
<name>A0A1H6ZWA6_9BACT</name>
<feature type="binding site" evidence="14">
    <location>
        <position position="109"/>
    </location>
    <ligand>
        <name>ATP</name>
        <dbReference type="ChEBI" id="CHEBI:30616"/>
    </ligand>
</feature>
<dbReference type="FunFam" id="3.90.870.10:FF:000009">
    <property type="entry name" value="Threonylcarbamoyl-AMP synthase, putative"/>
    <property type="match status" value="1"/>
</dbReference>
<comment type="catalytic activity">
    <reaction evidence="12 13">
        <text>L-threonine + hydrogencarbonate + ATP = L-threonylcarbamoyladenylate + diphosphate + H2O</text>
        <dbReference type="Rhea" id="RHEA:36407"/>
        <dbReference type="ChEBI" id="CHEBI:15377"/>
        <dbReference type="ChEBI" id="CHEBI:17544"/>
        <dbReference type="ChEBI" id="CHEBI:30616"/>
        <dbReference type="ChEBI" id="CHEBI:33019"/>
        <dbReference type="ChEBI" id="CHEBI:57926"/>
        <dbReference type="ChEBI" id="CHEBI:73682"/>
        <dbReference type="EC" id="2.7.7.87"/>
    </reaction>
</comment>
<sequence length="320" mass="34995">MAEIGKDIEKAARILSSGQLVAIPTETVYGLAGNALDEQAVLRIFKTKKRPEFDPLIIHLGDKSQLNEYVREIPEELQRLAERFWPGPLTLLVSKKPVISDLITSGLDTVGVRIPRHPLTRKLLQSLDYPLAAPSANPFGYISPTRASHVQDQLGEQIPYILDGGVCEVGLESTIVGMEEGQVIVYRLGGISVSDLEQTVGKVLILPQSSSNPKSPGMLKSHYAPKKPVVLGDLEALIEGYRQKGTVFAVLSFTRTFPDLPESLQLALSPDGDYDEAARNLFSSMRLLDASEADVILAEELPEIHLGKAINDRLRRAAAK</sequence>
<dbReference type="InterPro" id="IPR010923">
    <property type="entry name" value="T(6)A37_SUA5"/>
</dbReference>
<dbReference type="Proteomes" id="UP000199403">
    <property type="component" value="Unassembled WGS sequence"/>
</dbReference>
<organism evidence="16 17">
    <name type="scientific">Cyclobacterium xiamenense</name>
    <dbReference type="NCBI Taxonomy" id="1297121"/>
    <lineage>
        <taxon>Bacteria</taxon>
        <taxon>Pseudomonadati</taxon>
        <taxon>Bacteroidota</taxon>
        <taxon>Cytophagia</taxon>
        <taxon>Cytophagales</taxon>
        <taxon>Cyclobacteriaceae</taxon>
        <taxon>Cyclobacterium</taxon>
    </lineage>
</organism>
<dbReference type="InterPro" id="IPR017945">
    <property type="entry name" value="DHBP_synth_RibB-like_a/b_dom"/>
</dbReference>
<reference evidence="17" key="1">
    <citation type="submission" date="2016-10" db="EMBL/GenBank/DDBJ databases">
        <authorList>
            <person name="Varghese N."/>
            <person name="Submissions S."/>
        </authorList>
    </citation>
    <scope>NUCLEOTIDE SEQUENCE [LARGE SCALE GENOMIC DNA]</scope>
    <source>
        <strain evidence="17">IBRC-M 10761</strain>
    </source>
</reference>
<dbReference type="Pfam" id="PF01300">
    <property type="entry name" value="Sua5_yciO_yrdC"/>
    <property type="match status" value="1"/>
</dbReference>
<dbReference type="GO" id="GO:0003725">
    <property type="term" value="F:double-stranded RNA binding"/>
    <property type="evidence" value="ECO:0007669"/>
    <property type="project" value="UniProtKB-UniRule"/>
</dbReference>
<dbReference type="PROSITE" id="PS51163">
    <property type="entry name" value="YRDC"/>
    <property type="match status" value="1"/>
</dbReference>
<dbReference type="RefSeq" id="WP_092176587.1">
    <property type="nucleotide sequence ID" value="NZ_FNZH01000005.1"/>
</dbReference>
<dbReference type="EC" id="2.7.7.87" evidence="3 13"/>
<dbReference type="InterPro" id="IPR005145">
    <property type="entry name" value="Sua5_C"/>
</dbReference>
<comment type="subcellular location">
    <subcellularLocation>
        <location evidence="1 13">Cytoplasm</location>
    </subcellularLocation>
</comment>
<accession>A0A1H6ZWA6</accession>
<feature type="binding site" evidence="14">
    <location>
        <position position="113"/>
    </location>
    <ligand>
        <name>L-threonine</name>
        <dbReference type="ChEBI" id="CHEBI:57926"/>
    </ligand>
</feature>
<dbReference type="Gene3D" id="3.90.870.10">
    <property type="entry name" value="DHBP synthase"/>
    <property type="match status" value="1"/>
</dbReference>
<dbReference type="InterPro" id="IPR038385">
    <property type="entry name" value="Sua5/YwlC_C"/>
</dbReference>
<evidence type="ECO:0000256" key="4">
    <source>
        <dbReference type="ARBA" id="ARBA00015492"/>
    </source>
</evidence>
<dbReference type="GO" id="GO:0005737">
    <property type="term" value="C:cytoplasm"/>
    <property type="evidence" value="ECO:0007669"/>
    <property type="project" value="UniProtKB-SubCell"/>
</dbReference>
<evidence type="ECO:0000259" key="15">
    <source>
        <dbReference type="PROSITE" id="PS51163"/>
    </source>
</evidence>
<dbReference type="PIRSF" id="PIRSF004930">
    <property type="entry name" value="Tln_factor_SUA5"/>
    <property type="match status" value="1"/>
</dbReference>
<feature type="domain" description="YrdC-like" evidence="15">
    <location>
        <begin position="5"/>
        <end position="191"/>
    </location>
</feature>
<dbReference type="GO" id="GO:0005524">
    <property type="term" value="F:ATP binding"/>
    <property type="evidence" value="ECO:0007669"/>
    <property type="project" value="UniProtKB-UniRule"/>
</dbReference>
<keyword evidence="7 13" id="KW-0819">tRNA processing</keyword>
<dbReference type="GO" id="GO:0061710">
    <property type="term" value="F:L-threonylcarbamoyladenylate synthase"/>
    <property type="evidence" value="ECO:0007669"/>
    <property type="project" value="UniProtKB-EC"/>
</dbReference>
<evidence type="ECO:0000256" key="14">
    <source>
        <dbReference type="PIRSR" id="PIRSR004930-1"/>
    </source>
</evidence>
<dbReference type="Pfam" id="PF03481">
    <property type="entry name" value="Sua5_C"/>
    <property type="match status" value="1"/>
</dbReference>
<feature type="binding site" evidence="14">
    <location>
        <position position="59"/>
    </location>
    <ligand>
        <name>ATP</name>
        <dbReference type="ChEBI" id="CHEBI:30616"/>
    </ligand>
</feature>
<dbReference type="PANTHER" id="PTHR17490:SF16">
    <property type="entry name" value="THREONYLCARBAMOYL-AMP SYNTHASE"/>
    <property type="match status" value="1"/>
</dbReference>
<dbReference type="SUPFAM" id="SSF55821">
    <property type="entry name" value="YrdC/RibB"/>
    <property type="match status" value="1"/>
</dbReference>
<evidence type="ECO:0000256" key="3">
    <source>
        <dbReference type="ARBA" id="ARBA00012584"/>
    </source>
</evidence>
<evidence type="ECO:0000256" key="11">
    <source>
        <dbReference type="ARBA" id="ARBA00029774"/>
    </source>
</evidence>
<gene>
    <name evidence="16" type="ORF">SAMN05192553_105187</name>
</gene>
<keyword evidence="8 13" id="KW-0548">Nucleotidyltransferase</keyword>
<evidence type="ECO:0000256" key="5">
    <source>
        <dbReference type="ARBA" id="ARBA00022490"/>
    </source>
</evidence>
<evidence type="ECO:0000256" key="9">
    <source>
        <dbReference type="ARBA" id="ARBA00022741"/>
    </source>
</evidence>
<evidence type="ECO:0000256" key="10">
    <source>
        <dbReference type="ARBA" id="ARBA00022840"/>
    </source>
</evidence>
<feature type="binding site" evidence="14">
    <location>
        <position position="50"/>
    </location>
    <ligand>
        <name>ATP</name>
        <dbReference type="ChEBI" id="CHEBI:30616"/>
    </ligand>
</feature>
<protein>
    <recommendedName>
        <fullName evidence="4 13">Threonylcarbamoyl-AMP synthase</fullName>
        <shortName evidence="13">TC-AMP synthase</shortName>
        <ecNumber evidence="3 13">2.7.7.87</ecNumber>
    </recommendedName>
    <alternativeName>
        <fullName evidence="11 13">L-threonylcarbamoyladenylate synthase</fullName>
    </alternativeName>
</protein>
<feature type="binding site" evidence="14">
    <location>
        <position position="173"/>
    </location>
    <ligand>
        <name>L-threonine</name>
        <dbReference type="ChEBI" id="CHEBI:57926"/>
    </ligand>
</feature>
<evidence type="ECO:0000256" key="6">
    <source>
        <dbReference type="ARBA" id="ARBA00022679"/>
    </source>
</evidence>
<feature type="binding site" evidence="14">
    <location>
        <position position="135"/>
    </location>
    <ligand>
        <name>ATP</name>
        <dbReference type="ChEBI" id="CHEBI:30616"/>
    </ligand>
</feature>
<feature type="binding site" evidence="14">
    <location>
        <position position="133"/>
    </location>
    <ligand>
        <name>L-threonine</name>
        <dbReference type="ChEBI" id="CHEBI:57926"/>
    </ligand>
</feature>
<dbReference type="Gene3D" id="3.40.50.11030">
    <property type="entry name" value="Threonylcarbamoyl-AMP synthase, C-terminal domain"/>
    <property type="match status" value="1"/>
</dbReference>
<dbReference type="STRING" id="1416801.SAMN05192553_105187"/>
<feature type="binding site" evidence="14">
    <location>
        <position position="187"/>
    </location>
    <ligand>
        <name>ATP</name>
        <dbReference type="ChEBI" id="CHEBI:30616"/>
    </ligand>
</feature>
<dbReference type="GO" id="GO:0000049">
    <property type="term" value="F:tRNA binding"/>
    <property type="evidence" value="ECO:0007669"/>
    <property type="project" value="TreeGrafter"/>
</dbReference>
<dbReference type="InterPro" id="IPR006070">
    <property type="entry name" value="Sua5-like_dom"/>
</dbReference>
<evidence type="ECO:0000256" key="1">
    <source>
        <dbReference type="ARBA" id="ARBA00004496"/>
    </source>
</evidence>
<evidence type="ECO:0000313" key="17">
    <source>
        <dbReference type="Proteomes" id="UP000199403"/>
    </source>
</evidence>
<dbReference type="PANTHER" id="PTHR17490">
    <property type="entry name" value="SUA5"/>
    <property type="match status" value="1"/>
</dbReference>
<feature type="binding site" evidence="14">
    <location>
        <position position="223"/>
    </location>
    <ligand>
        <name>ATP</name>
        <dbReference type="ChEBI" id="CHEBI:30616"/>
    </ligand>
</feature>
<keyword evidence="10 13" id="KW-0067">ATP-binding</keyword>
<keyword evidence="17" id="KW-1185">Reference proteome</keyword>
<feature type="binding site" evidence="14">
    <location>
        <position position="27"/>
    </location>
    <ligand>
        <name>L-threonine</name>
        <dbReference type="ChEBI" id="CHEBI:57926"/>
    </ligand>
</feature>
<dbReference type="OrthoDB" id="9814580at2"/>
<evidence type="ECO:0000256" key="8">
    <source>
        <dbReference type="ARBA" id="ARBA00022695"/>
    </source>
</evidence>
<dbReference type="AlphaFoldDB" id="A0A1H6ZWA6"/>
<comment type="similarity">
    <text evidence="2 13">Belongs to the SUA5 family.</text>
</comment>
<keyword evidence="6 13" id="KW-0808">Transferase</keyword>